<dbReference type="PANTHER" id="PTHR21366">
    <property type="entry name" value="GLYOXALASE FAMILY PROTEIN"/>
    <property type="match status" value="1"/>
</dbReference>
<gene>
    <name evidence="2" type="ordered locus">Bcav_0011</name>
</gene>
<protein>
    <submittedName>
        <fullName evidence="2">Glyoxalase/bleomycin resistance protein/dioxygenase</fullName>
    </submittedName>
</protein>
<keyword evidence="2" id="KW-0560">Oxidoreductase</keyword>
<dbReference type="RefSeq" id="WP_012725057.1">
    <property type="nucleotide sequence ID" value="NC_012669.1"/>
</dbReference>
<sequence length="133" mass="14393">MDTPGGLGALRSLDYTMLLCDDVAMMRAFYADVLGLDVQREVPGRYVELRVGSATLALRRRGRPYDGPAPLAASASVQLAFRVPPNDVDIAAAQLVAGGAELLEPVRSFPEFGHRAVFFADPEQNVIEIYAEV</sequence>
<dbReference type="eggNOG" id="COG0346">
    <property type="taxonomic scope" value="Bacteria"/>
</dbReference>
<organism evidence="2 3">
    <name type="scientific">Beutenbergia cavernae (strain ATCC BAA-8 / DSM 12333 / CCUG 43141 / JCM 11478 / NBRC 16432 / NCIMB 13614 / HKI 0122)</name>
    <dbReference type="NCBI Taxonomy" id="471853"/>
    <lineage>
        <taxon>Bacteria</taxon>
        <taxon>Bacillati</taxon>
        <taxon>Actinomycetota</taxon>
        <taxon>Actinomycetes</taxon>
        <taxon>Micrococcales</taxon>
        <taxon>Beutenbergiaceae</taxon>
        <taxon>Beutenbergia</taxon>
    </lineage>
</organism>
<dbReference type="EMBL" id="CP001618">
    <property type="protein sequence ID" value="ACQ78277.1"/>
    <property type="molecule type" value="Genomic_DNA"/>
</dbReference>
<accession>C5BUQ3</accession>
<dbReference type="KEGG" id="bcv:Bcav_0011"/>
<evidence type="ECO:0000313" key="2">
    <source>
        <dbReference type="EMBL" id="ACQ78277.1"/>
    </source>
</evidence>
<evidence type="ECO:0000259" key="1">
    <source>
        <dbReference type="PROSITE" id="PS51819"/>
    </source>
</evidence>
<dbReference type="PROSITE" id="PS51819">
    <property type="entry name" value="VOC"/>
    <property type="match status" value="1"/>
</dbReference>
<name>C5BUQ3_BEUC1</name>
<dbReference type="InterPro" id="IPR004360">
    <property type="entry name" value="Glyas_Fos-R_dOase_dom"/>
</dbReference>
<dbReference type="OrthoDB" id="9798430at2"/>
<feature type="domain" description="VOC" evidence="1">
    <location>
        <begin position="12"/>
        <end position="132"/>
    </location>
</feature>
<dbReference type="AlphaFoldDB" id="C5BUQ3"/>
<reference evidence="2 3" key="1">
    <citation type="journal article" date="2009" name="Stand. Genomic Sci.">
        <title>Complete genome sequence of Beutenbergia cavernae type strain (HKI 0122).</title>
        <authorList>
            <person name="Land M."/>
            <person name="Pukall R."/>
            <person name="Abt B."/>
            <person name="Goker M."/>
            <person name="Rohde M."/>
            <person name="Glavina Del Rio T."/>
            <person name="Tice H."/>
            <person name="Copeland A."/>
            <person name="Cheng J.F."/>
            <person name="Lucas S."/>
            <person name="Chen F."/>
            <person name="Nolan M."/>
            <person name="Bruce D."/>
            <person name="Goodwin L."/>
            <person name="Pitluck S."/>
            <person name="Ivanova N."/>
            <person name="Mavromatis K."/>
            <person name="Ovchinnikova G."/>
            <person name="Pati A."/>
            <person name="Chen A."/>
            <person name="Palaniappan K."/>
            <person name="Hauser L."/>
            <person name="Chang Y.J."/>
            <person name="Jefferies C.C."/>
            <person name="Saunders E."/>
            <person name="Brettin T."/>
            <person name="Detter J.C."/>
            <person name="Han C."/>
            <person name="Chain P."/>
            <person name="Bristow J."/>
            <person name="Eisen J.A."/>
            <person name="Markowitz V."/>
            <person name="Hugenholtz P."/>
            <person name="Kyrpides N.C."/>
            <person name="Klenk H.P."/>
            <person name="Lapidus A."/>
        </authorList>
    </citation>
    <scope>NUCLEOTIDE SEQUENCE [LARGE SCALE GENOMIC DNA]</scope>
    <source>
        <strain evidence="3">ATCC BAA-8 / DSM 12333 / NBRC 16432</strain>
    </source>
</reference>
<keyword evidence="3" id="KW-1185">Reference proteome</keyword>
<dbReference type="InterPro" id="IPR037523">
    <property type="entry name" value="VOC_core"/>
</dbReference>
<dbReference type="SUPFAM" id="SSF54593">
    <property type="entry name" value="Glyoxalase/Bleomycin resistance protein/Dihydroxybiphenyl dioxygenase"/>
    <property type="match status" value="1"/>
</dbReference>
<dbReference type="InterPro" id="IPR029068">
    <property type="entry name" value="Glyas_Bleomycin-R_OHBP_Dase"/>
</dbReference>
<dbReference type="HOGENOM" id="CLU_046006_18_4_11"/>
<evidence type="ECO:0000313" key="3">
    <source>
        <dbReference type="Proteomes" id="UP000007962"/>
    </source>
</evidence>
<keyword evidence="2" id="KW-0223">Dioxygenase</keyword>
<dbReference type="InterPro" id="IPR050383">
    <property type="entry name" value="GlyoxalaseI/FosfomycinResist"/>
</dbReference>
<dbReference type="Pfam" id="PF00903">
    <property type="entry name" value="Glyoxalase"/>
    <property type="match status" value="1"/>
</dbReference>
<proteinExistence type="predicted"/>
<dbReference type="PANTHER" id="PTHR21366:SF22">
    <property type="entry name" value="VOC DOMAIN-CONTAINING PROTEIN"/>
    <property type="match status" value="1"/>
</dbReference>
<dbReference type="GO" id="GO:0051213">
    <property type="term" value="F:dioxygenase activity"/>
    <property type="evidence" value="ECO:0007669"/>
    <property type="project" value="UniProtKB-KW"/>
</dbReference>
<dbReference type="Gene3D" id="3.10.180.10">
    <property type="entry name" value="2,3-Dihydroxybiphenyl 1,2-Dioxygenase, domain 1"/>
    <property type="match status" value="1"/>
</dbReference>
<dbReference type="STRING" id="471853.Bcav_0011"/>
<dbReference type="Proteomes" id="UP000007962">
    <property type="component" value="Chromosome"/>
</dbReference>